<dbReference type="RefSeq" id="WP_015229816.1">
    <property type="nucleotide sequence ID" value="NC_019780.1"/>
</dbReference>
<dbReference type="Proteomes" id="UP000010482">
    <property type="component" value="Chromosome"/>
</dbReference>
<protein>
    <recommendedName>
        <fullName evidence="3">DUF2281 domain-containing protein</fullName>
    </recommendedName>
</protein>
<dbReference type="KEGG" id="dsl:Dacsa_2203"/>
<evidence type="ECO:0000313" key="2">
    <source>
        <dbReference type="Proteomes" id="UP000010482"/>
    </source>
</evidence>
<dbReference type="OrthoDB" id="428699at2"/>
<proteinExistence type="predicted"/>
<accession>K9YXJ3</accession>
<name>K9YXJ3_DACS8</name>
<reference evidence="1" key="1">
    <citation type="submission" date="2012-04" db="EMBL/GenBank/DDBJ databases">
        <title>Finished genome of Dactylococcopsis salina PCC 8305.</title>
        <authorList>
            <consortium name="US DOE Joint Genome Institute"/>
            <person name="Gugger M."/>
            <person name="Coursin T."/>
            <person name="Rippka R."/>
            <person name="Tandeau De Marsac N."/>
            <person name="Huntemann M."/>
            <person name="Wei C.-L."/>
            <person name="Han J."/>
            <person name="Detter J.C."/>
            <person name="Han C."/>
            <person name="Tapia R."/>
            <person name="Daligault H."/>
            <person name="Chen A."/>
            <person name="Krypides N."/>
            <person name="Mavromatis K."/>
            <person name="Markowitz V."/>
            <person name="Szeto E."/>
            <person name="Ivanova N."/>
            <person name="Ovchinnikova G."/>
            <person name="Pagani I."/>
            <person name="Pati A."/>
            <person name="Goodwin L."/>
            <person name="Peters L."/>
            <person name="Pitluck S."/>
            <person name="Woyke T."/>
            <person name="Kerfeld C."/>
        </authorList>
    </citation>
    <scope>NUCLEOTIDE SEQUENCE [LARGE SCALE GENOMIC DNA]</scope>
    <source>
        <strain evidence="1">PCC 8305</strain>
    </source>
</reference>
<dbReference type="EMBL" id="CP003944">
    <property type="protein sequence ID" value="AFZ50823.1"/>
    <property type="molecule type" value="Genomic_DNA"/>
</dbReference>
<evidence type="ECO:0000313" key="1">
    <source>
        <dbReference type="EMBL" id="AFZ50823.1"/>
    </source>
</evidence>
<dbReference type="HOGENOM" id="CLU_168103_1_0_3"/>
<gene>
    <name evidence="1" type="ORF">Dacsa_2203</name>
</gene>
<dbReference type="AlphaFoldDB" id="K9YXJ3"/>
<sequence length="85" mass="9768">MTIKEQLLRELETAPQPVIEEVFDFLLLAKIKHHRCSSYDQSENTQSLGAFAEELVADIPEEVLNELPTDSAEQHDHYIYGTPKR</sequence>
<keyword evidence="2" id="KW-1185">Reference proteome</keyword>
<organism evidence="1 2">
    <name type="scientific">Dactylococcopsis salina (strain PCC 8305)</name>
    <name type="common">Myxobactron salinum</name>
    <dbReference type="NCBI Taxonomy" id="13035"/>
    <lineage>
        <taxon>Bacteria</taxon>
        <taxon>Bacillati</taxon>
        <taxon>Cyanobacteriota</taxon>
        <taxon>Cyanophyceae</taxon>
        <taxon>Nodosilineales</taxon>
        <taxon>Cymatolegaceae</taxon>
        <taxon>Dactylococcopsis</taxon>
    </lineage>
</organism>
<dbReference type="PATRIC" id="fig|13035.3.peg.2500"/>
<evidence type="ECO:0008006" key="3">
    <source>
        <dbReference type="Google" id="ProtNLM"/>
    </source>
</evidence>
<dbReference type="eggNOG" id="ENOG5033I3H">
    <property type="taxonomic scope" value="Bacteria"/>
</dbReference>